<dbReference type="AlphaFoldDB" id="A0A558DJG9"/>
<dbReference type="InterPro" id="IPR013154">
    <property type="entry name" value="ADH-like_N"/>
</dbReference>
<dbReference type="SUPFAM" id="SSF50129">
    <property type="entry name" value="GroES-like"/>
    <property type="match status" value="1"/>
</dbReference>
<dbReference type="PANTHER" id="PTHR45033">
    <property type="match status" value="1"/>
</dbReference>
<reference evidence="2 3" key="1">
    <citation type="submission" date="2019-07" db="EMBL/GenBank/DDBJ databases">
        <authorList>
            <person name="Duangmal K."/>
            <person name="Teo W.F.A."/>
        </authorList>
    </citation>
    <scope>NUCLEOTIDE SEQUENCE [LARGE SCALE GENOMIC DNA]</scope>
    <source>
        <strain evidence="2 3">TBRC 6029</strain>
    </source>
</reference>
<dbReference type="Pfam" id="PF00107">
    <property type="entry name" value="ADH_zinc_N"/>
    <property type="match status" value="1"/>
</dbReference>
<keyword evidence="3" id="KW-1185">Reference proteome</keyword>
<dbReference type="RefSeq" id="WP_144585803.1">
    <property type="nucleotide sequence ID" value="NZ_VJWX01000017.1"/>
</dbReference>
<dbReference type="InterPro" id="IPR013149">
    <property type="entry name" value="ADH-like_C"/>
</dbReference>
<dbReference type="Gene3D" id="3.40.50.720">
    <property type="entry name" value="NAD(P)-binding Rossmann-like Domain"/>
    <property type="match status" value="1"/>
</dbReference>
<dbReference type="Pfam" id="PF08240">
    <property type="entry name" value="ADH_N"/>
    <property type="match status" value="1"/>
</dbReference>
<evidence type="ECO:0000313" key="2">
    <source>
        <dbReference type="EMBL" id="TVT61157.1"/>
    </source>
</evidence>
<proteinExistence type="predicted"/>
<dbReference type="InterPro" id="IPR020843">
    <property type="entry name" value="ER"/>
</dbReference>
<dbReference type="InterPro" id="IPR011032">
    <property type="entry name" value="GroES-like_sf"/>
</dbReference>
<dbReference type="GO" id="GO:0016491">
    <property type="term" value="F:oxidoreductase activity"/>
    <property type="evidence" value="ECO:0007669"/>
    <property type="project" value="InterPro"/>
</dbReference>
<reference evidence="2 3" key="2">
    <citation type="submission" date="2019-08" db="EMBL/GenBank/DDBJ databases">
        <title>Amycolatopsis acidicola sp. nov., isolated from peat swamp forest soil.</title>
        <authorList>
            <person name="Srisuk N."/>
        </authorList>
    </citation>
    <scope>NUCLEOTIDE SEQUENCE [LARGE SCALE GENOMIC DNA]</scope>
    <source>
        <strain evidence="2 3">TBRC 6029</strain>
    </source>
</reference>
<evidence type="ECO:0000259" key="1">
    <source>
        <dbReference type="SMART" id="SM00829"/>
    </source>
</evidence>
<dbReference type="PANTHER" id="PTHR45033:SF3">
    <property type="entry name" value="DEHYDROGENASE, PUTATIVE (AFU_ORTHOLOGUE AFUA_2G13270)-RELATED"/>
    <property type="match status" value="1"/>
</dbReference>
<dbReference type="InterPro" id="IPR052711">
    <property type="entry name" value="Zinc_ADH-like"/>
</dbReference>
<feature type="domain" description="Enoyl reductase (ER)" evidence="1">
    <location>
        <begin position="13"/>
        <end position="319"/>
    </location>
</feature>
<sequence length="321" mass="33910">MFAISAVGTDAADPLSGLRAGEWPDPSPGDGWTMVTVRAASLNRHDLWTLRGVVPAHQRLPIVLGSDAAGVDDEGNEVLVHSVIGSPGRYGDETLDPHRSVLSEKYDGTFAERVAVPARNLVPKPASLSFEEAACLPGSWLTAYRMLFEQAPLGPGATVLVQGAGGGVATALIALGRAAGLRVWVTGSTGERRERAERLGAEATFPPGARLPCRVDAVMETVGEATWAHSMRSVRSGGYIVVSGATTGAAPAVDLTHVFYRQLTITGCTLGTREQLVRLLRFCAEHRLAPTVDRVMPLSQARAGFQAMAEGTVFGKVVFTV</sequence>
<dbReference type="Gene3D" id="3.90.180.10">
    <property type="entry name" value="Medium-chain alcohol dehydrogenases, catalytic domain"/>
    <property type="match status" value="1"/>
</dbReference>
<gene>
    <name evidence="2" type="ORF">FNH05_03545</name>
</gene>
<dbReference type="SMART" id="SM00829">
    <property type="entry name" value="PKS_ER"/>
    <property type="match status" value="1"/>
</dbReference>
<organism evidence="2 3">
    <name type="scientific">Amycolatopsis rhizosphaerae</name>
    <dbReference type="NCBI Taxonomy" id="2053003"/>
    <lineage>
        <taxon>Bacteria</taxon>
        <taxon>Bacillati</taxon>
        <taxon>Actinomycetota</taxon>
        <taxon>Actinomycetes</taxon>
        <taxon>Pseudonocardiales</taxon>
        <taxon>Pseudonocardiaceae</taxon>
        <taxon>Amycolatopsis</taxon>
    </lineage>
</organism>
<accession>A0A558DJG9</accession>
<name>A0A558DJG9_9PSEU</name>
<comment type="caution">
    <text evidence="2">The sequence shown here is derived from an EMBL/GenBank/DDBJ whole genome shotgun (WGS) entry which is preliminary data.</text>
</comment>
<dbReference type="Proteomes" id="UP000320011">
    <property type="component" value="Unassembled WGS sequence"/>
</dbReference>
<dbReference type="OrthoDB" id="9787435at2"/>
<dbReference type="EMBL" id="VJWX01000017">
    <property type="protein sequence ID" value="TVT61157.1"/>
    <property type="molecule type" value="Genomic_DNA"/>
</dbReference>
<protein>
    <submittedName>
        <fullName evidence="2">Zinc-binding dehydrogenase</fullName>
    </submittedName>
</protein>
<dbReference type="InterPro" id="IPR036291">
    <property type="entry name" value="NAD(P)-bd_dom_sf"/>
</dbReference>
<evidence type="ECO:0000313" key="3">
    <source>
        <dbReference type="Proteomes" id="UP000320011"/>
    </source>
</evidence>
<dbReference type="SUPFAM" id="SSF51735">
    <property type="entry name" value="NAD(P)-binding Rossmann-fold domains"/>
    <property type="match status" value="1"/>
</dbReference>